<dbReference type="PROSITE" id="PS00061">
    <property type="entry name" value="ADH_SHORT"/>
    <property type="match status" value="1"/>
</dbReference>
<dbReference type="FunFam" id="3.40.50.720:FF:000084">
    <property type="entry name" value="Short-chain dehydrogenase reductase"/>
    <property type="match status" value="1"/>
</dbReference>
<dbReference type="InterPro" id="IPR036291">
    <property type="entry name" value="NAD(P)-bd_dom_sf"/>
</dbReference>
<reference evidence="3 4" key="1">
    <citation type="submission" date="2014-02" db="EMBL/GenBank/DDBJ databases">
        <title>Draft genome sequence of Lysinibacillus manganicus DSM 26584T.</title>
        <authorList>
            <person name="Zhang F."/>
            <person name="Wang G."/>
            <person name="Zhang L."/>
        </authorList>
    </citation>
    <scope>NUCLEOTIDE SEQUENCE [LARGE SCALE GENOMIC DNA]</scope>
    <source>
        <strain evidence="3 4">DSM 26584</strain>
    </source>
</reference>
<comment type="similarity">
    <text evidence="1">Belongs to the short-chain dehydrogenases/reductases (SDR) family.</text>
</comment>
<proteinExistence type="inferred from homology"/>
<protein>
    <recommendedName>
        <fullName evidence="5">Short-chain dehydrogenase</fullName>
    </recommendedName>
</protein>
<name>A0A0A3HYD7_9BACL</name>
<dbReference type="PRINTS" id="PR00080">
    <property type="entry name" value="SDRFAMILY"/>
</dbReference>
<evidence type="ECO:0000313" key="4">
    <source>
        <dbReference type="Proteomes" id="UP000030416"/>
    </source>
</evidence>
<evidence type="ECO:0000256" key="1">
    <source>
        <dbReference type="ARBA" id="ARBA00006484"/>
    </source>
</evidence>
<evidence type="ECO:0000256" key="2">
    <source>
        <dbReference type="ARBA" id="ARBA00023002"/>
    </source>
</evidence>
<dbReference type="STRING" id="1384049.CD29_14305"/>
<sequence>MLQGKNAIVTGSYQGIGKEVASKFVLEGANVVLIDLNEKITETALELQNLNGEAKIVSIQKDLSNVGLIPEIIDEIKQHFNSVDILVNNAGIYRTENISDITEESWDQVFNINLKTTFFLSKEIVKLMMENESGCILNLSSVAGKKGRPYGAHYAASKAAVISVTKSFAEAYGQYGIRTNALCPGIIRTSMIESIINNRSALENKTTGEIEQQYLDKIPLNKLGTPEDVGQFAAVICSDYSSYINGQAINVCGGFETD</sequence>
<dbReference type="CDD" id="cd05233">
    <property type="entry name" value="SDR_c"/>
    <property type="match status" value="1"/>
</dbReference>
<dbReference type="InterPro" id="IPR002347">
    <property type="entry name" value="SDR_fam"/>
</dbReference>
<dbReference type="Proteomes" id="UP000030416">
    <property type="component" value="Unassembled WGS sequence"/>
</dbReference>
<dbReference type="SUPFAM" id="SSF51735">
    <property type="entry name" value="NAD(P)-binding Rossmann-fold domains"/>
    <property type="match status" value="1"/>
</dbReference>
<comment type="caution">
    <text evidence="3">The sequence shown here is derived from an EMBL/GenBank/DDBJ whole genome shotgun (WGS) entry which is preliminary data.</text>
</comment>
<dbReference type="PANTHER" id="PTHR42760:SF133">
    <property type="entry name" value="3-OXOACYL-[ACYL-CARRIER-PROTEIN] REDUCTASE"/>
    <property type="match status" value="1"/>
</dbReference>
<dbReference type="PRINTS" id="PR00081">
    <property type="entry name" value="GDHRDH"/>
</dbReference>
<dbReference type="GO" id="GO:0008206">
    <property type="term" value="P:bile acid metabolic process"/>
    <property type="evidence" value="ECO:0007669"/>
    <property type="project" value="UniProtKB-ARBA"/>
</dbReference>
<dbReference type="Gene3D" id="3.40.50.720">
    <property type="entry name" value="NAD(P)-binding Rossmann-like Domain"/>
    <property type="match status" value="1"/>
</dbReference>
<organism evidence="3 4">
    <name type="scientific">Ureibacillus manganicus DSM 26584</name>
    <dbReference type="NCBI Taxonomy" id="1384049"/>
    <lineage>
        <taxon>Bacteria</taxon>
        <taxon>Bacillati</taxon>
        <taxon>Bacillota</taxon>
        <taxon>Bacilli</taxon>
        <taxon>Bacillales</taxon>
        <taxon>Caryophanaceae</taxon>
        <taxon>Ureibacillus</taxon>
    </lineage>
</organism>
<dbReference type="PANTHER" id="PTHR42760">
    <property type="entry name" value="SHORT-CHAIN DEHYDROGENASES/REDUCTASES FAMILY MEMBER"/>
    <property type="match status" value="1"/>
</dbReference>
<dbReference type="NCBIfam" id="NF005559">
    <property type="entry name" value="PRK07231.1"/>
    <property type="match status" value="1"/>
</dbReference>
<dbReference type="Pfam" id="PF13561">
    <property type="entry name" value="adh_short_C2"/>
    <property type="match status" value="1"/>
</dbReference>
<accession>A0A0A3HYD7</accession>
<evidence type="ECO:0008006" key="5">
    <source>
        <dbReference type="Google" id="ProtNLM"/>
    </source>
</evidence>
<dbReference type="RefSeq" id="WP_169716187.1">
    <property type="nucleotide sequence ID" value="NZ_AVDA01000017.1"/>
</dbReference>
<evidence type="ECO:0000313" key="3">
    <source>
        <dbReference type="EMBL" id="KGR77621.1"/>
    </source>
</evidence>
<dbReference type="EMBL" id="JPVN01000017">
    <property type="protein sequence ID" value="KGR77621.1"/>
    <property type="molecule type" value="Genomic_DNA"/>
</dbReference>
<keyword evidence="4" id="KW-1185">Reference proteome</keyword>
<dbReference type="eggNOG" id="COG1028">
    <property type="taxonomic scope" value="Bacteria"/>
</dbReference>
<dbReference type="GO" id="GO:0016616">
    <property type="term" value="F:oxidoreductase activity, acting on the CH-OH group of donors, NAD or NADP as acceptor"/>
    <property type="evidence" value="ECO:0007669"/>
    <property type="project" value="TreeGrafter"/>
</dbReference>
<gene>
    <name evidence="3" type="ORF">CD29_14305</name>
</gene>
<dbReference type="AlphaFoldDB" id="A0A0A3HYD7"/>
<dbReference type="InterPro" id="IPR020904">
    <property type="entry name" value="Sc_DH/Rdtase_CS"/>
</dbReference>
<keyword evidence="2" id="KW-0560">Oxidoreductase</keyword>